<evidence type="ECO:0000256" key="3">
    <source>
        <dbReference type="ARBA" id="ARBA00018984"/>
    </source>
</evidence>
<evidence type="ECO:0000313" key="20">
    <source>
        <dbReference type="Proteomes" id="UP001157409"/>
    </source>
</evidence>
<keyword evidence="6" id="KW-1165">Clathrin-mediated endocytosis of virus by host</keyword>
<feature type="domain" description="Coat protein VP1/VP2 Parvovirus" evidence="17">
    <location>
        <begin position="534"/>
        <end position="749"/>
    </location>
</feature>
<keyword evidence="7" id="KW-0945">Host-virus interaction</keyword>
<dbReference type="SUPFAM" id="SSF88645">
    <property type="entry name" value="ssDNA viruses"/>
    <property type="match status" value="1"/>
</dbReference>
<keyword evidence="16" id="KW-0472">Membrane</keyword>
<sequence>MAILWAGAAPALLGLLVAGAVFFYMLLTCLCTLCNGSNNHLNLSRLAPGRQLFYHNYFPLLLLMMVIIMIWAIFVWLYFYPPGQWVSWTEFCNSLDNGPPSNPSDAAAETHDKAYSQYLAKGENPYFTFNKADVNFIRDTAGAGDWGGKFGNWVFRVKQHIAPHHKDVTAHHKGAAGSSLASRTGRKRPPPPRHVFINLAKKKKGSGQKRPRPPDDPDEGPSRGGGAMDGGGGEEPMEQGEGRAAPQQVPRGGGGAGGVGVSTGDYINRTEWHWGEGHVTITCYATRLVHLNAPETENYRAVGVHGGDHLPGRHQQDDFHRQMVTPWNHIDCNAWGVWLSPADWQNLVCFCDSVTAVSLEQKVFNVAVKTVHETNISGQPTKVYNNDLTATIMIAEDSNNSLPYTPQAMRCQTLGFLPWRPCNLPTYRYYLPSKSKFPARGTATPQGQMTYGQWVIDDYPFFTVETLCNIDMLRTGDEWQAGHYTFDCDSMPLYVHWQGTRQLGAPPAINLPQTADAAGSVKHDTGNYWGNIDKAHESIMRRPFNATYQFPRWAWVNEAQGQCIHPPPNATRNAFYGLDQTDEDQGNDKYRYDNCHGAPTRANELNNWFQEPERQITGNVQRGNSAVQYQNLNNQLPGPGGIAFGEPSQCMNTFSVYSAADKPVQTYPWGQIWDKRPTTDYKPAFQQAAMVCHSNPPGQILVRVSPNLTNDFIDTTPTNNQARILTYSNFYWQGKLVLKASIRPISQWNIYHFPLLDNTKQYIPDALGDHSMPSMDSRYLPRHMY</sequence>
<dbReference type="Pfam" id="PF00740">
    <property type="entry name" value="VP1_2"/>
    <property type="match status" value="2"/>
</dbReference>
<evidence type="ECO:0000256" key="9">
    <source>
        <dbReference type="ARBA" id="ARBA00022648"/>
    </source>
</evidence>
<evidence type="ECO:0000256" key="12">
    <source>
        <dbReference type="ARBA" id="ARBA00022890"/>
    </source>
</evidence>
<organism evidence="19 20">
    <name type="scientific">Equine protoparvovirus</name>
    <dbReference type="NCBI Taxonomy" id="2860269"/>
    <lineage>
        <taxon>Viruses</taxon>
        <taxon>Monodnaviria</taxon>
        <taxon>Shotokuvirae</taxon>
        <taxon>Cossaviricota</taxon>
        <taxon>Quintoviricetes</taxon>
        <taxon>Piccovirales</taxon>
        <taxon>Parvoviridae</taxon>
        <taxon>Parvovirinae</taxon>
        <taxon>Protoparvovirus</taxon>
        <taxon>Protoparvovirus ungulate3</taxon>
    </lineage>
</organism>
<dbReference type="InterPro" id="IPR016184">
    <property type="entry name" value="Capsid/spike_ssDNA_virus"/>
</dbReference>
<dbReference type="GO" id="GO:0019062">
    <property type="term" value="P:virion attachment to host cell"/>
    <property type="evidence" value="ECO:0007669"/>
    <property type="project" value="UniProtKB-KW"/>
</dbReference>
<evidence type="ECO:0000256" key="1">
    <source>
        <dbReference type="ARBA" id="ARBA00004328"/>
    </source>
</evidence>
<keyword evidence="5" id="KW-0167">Capsid protein</keyword>
<comment type="similarity">
    <text evidence="2">Belongs to the parvoviridae capsid protein family.</text>
</comment>
<keyword evidence="20" id="KW-1185">Reference proteome</keyword>
<keyword evidence="11" id="KW-0946">Virion</keyword>
<keyword evidence="4" id="KW-1140">T=1 icosahedral capsid protein</keyword>
<evidence type="ECO:0000256" key="14">
    <source>
        <dbReference type="ARBA" id="ARBA00030227"/>
    </source>
</evidence>
<dbReference type="GO" id="GO:0005198">
    <property type="term" value="F:structural molecule activity"/>
    <property type="evidence" value="ECO:0007669"/>
    <property type="project" value="InterPro"/>
</dbReference>
<keyword evidence="8" id="KW-1162">Viral penetration into host cytoplasm</keyword>
<dbReference type="GO" id="GO:0140267">
    <property type="term" value="P:symbiont entry into host cell via permeabilization of host membrane"/>
    <property type="evidence" value="ECO:0007669"/>
    <property type="project" value="UniProtKB-KW"/>
</dbReference>
<evidence type="ECO:0000256" key="5">
    <source>
        <dbReference type="ARBA" id="ARBA00022561"/>
    </source>
</evidence>
<keyword evidence="10" id="KW-1161">Viral attachment to host cell</keyword>
<proteinExistence type="inferred from homology"/>
<dbReference type="InterPro" id="IPR036952">
    <property type="entry name" value="VP1/VP2"/>
</dbReference>
<dbReference type="Proteomes" id="UP001157409">
    <property type="component" value="Segment"/>
</dbReference>
<accession>A0AAX1PBU4</accession>
<feature type="transmembrane region" description="Helical" evidence="16">
    <location>
        <begin position="12"/>
        <end position="36"/>
    </location>
</feature>
<evidence type="ECO:0000256" key="8">
    <source>
        <dbReference type="ARBA" id="ARBA00022595"/>
    </source>
</evidence>
<evidence type="ECO:0000256" key="2">
    <source>
        <dbReference type="ARBA" id="ARBA00005398"/>
    </source>
</evidence>
<reference evidence="20" key="1">
    <citation type="journal article" date="2021" name="Viruses">
        <title>New Parvoviruses and Picornavirus in Tissues and Feces of Foals with Interstitial Pneumonia.</title>
        <authorList>
            <person name="Altan E."/>
            <person name="Hui A."/>
            <person name="Li Y."/>
            <person name="Pesavento P."/>
            <person name="Asin J."/>
            <person name="Crossley B."/>
            <person name="Deng X."/>
            <person name="Uzal F.A."/>
            <person name="Delwart E."/>
        </authorList>
    </citation>
    <scope>NUCLEOTIDE SEQUENCE [LARGE SCALE GENOMIC DNA]</scope>
</reference>
<dbReference type="InterPro" id="IPR001403">
    <property type="entry name" value="Parvovirus_coat"/>
</dbReference>
<dbReference type="RefSeq" id="YP_010805182.1">
    <property type="nucleotide sequence ID" value="NC_077112.1"/>
</dbReference>
<evidence type="ECO:0000256" key="7">
    <source>
        <dbReference type="ARBA" id="ARBA00022581"/>
    </source>
</evidence>
<evidence type="ECO:0000313" key="19">
    <source>
        <dbReference type="EMBL" id="QXQ21752.1"/>
    </source>
</evidence>
<evidence type="ECO:0000259" key="17">
    <source>
        <dbReference type="Pfam" id="PF00740"/>
    </source>
</evidence>
<name>A0AAX1PBU4_9VIRU</name>
<feature type="domain" description="Coat protein VP1/VP2 Parvovirus" evidence="17">
    <location>
        <begin position="252"/>
        <end position="498"/>
    </location>
</feature>
<evidence type="ECO:0000256" key="15">
    <source>
        <dbReference type="SAM" id="MobiDB-lite"/>
    </source>
</evidence>
<dbReference type="Pfam" id="PF08398">
    <property type="entry name" value="Phospholip_A2_4"/>
    <property type="match status" value="1"/>
</dbReference>
<dbReference type="Gene3D" id="2.170.30.10">
    <property type="entry name" value="Parvovirus coat protein VP1/VP2"/>
    <property type="match status" value="1"/>
</dbReference>
<evidence type="ECO:0000256" key="16">
    <source>
        <dbReference type="SAM" id="Phobius"/>
    </source>
</evidence>
<dbReference type="GO" id="GO:0075512">
    <property type="term" value="P:clathrin-dependent endocytosis of virus by host cell"/>
    <property type="evidence" value="ECO:0007669"/>
    <property type="project" value="UniProtKB-KW"/>
</dbReference>
<evidence type="ECO:0000256" key="10">
    <source>
        <dbReference type="ARBA" id="ARBA00022804"/>
    </source>
</evidence>
<keyword evidence="16" id="KW-0812">Transmembrane</keyword>
<evidence type="ECO:0000256" key="6">
    <source>
        <dbReference type="ARBA" id="ARBA00022570"/>
    </source>
</evidence>
<keyword evidence="12" id="KW-1164">Virus endocytosis by host</keyword>
<evidence type="ECO:0000259" key="18">
    <source>
        <dbReference type="Pfam" id="PF08398"/>
    </source>
</evidence>
<feature type="compositionally biased region" description="Gly residues" evidence="15">
    <location>
        <begin position="251"/>
        <end position="261"/>
    </location>
</feature>
<keyword evidence="16" id="KW-1133">Transmembrane helix</keyword>
<feature type="transmembrane region" description="Helical" evidence="16">
    <location>
        <begin position="57"/>
        <end position="79"/>
    </location>
</feature>
<keyword evidence="13" id="KW-1160">Virus entry into host cell</keyword>
<dbReference type="KEGG" id="vg:80544041"/>
<evidence type="ECO:0000256" key="13">
    <source>
        <dbReference type="ARBA" id="ARBA00023296"/>
    </source>
</evidence>
<evidence type="ECO:0000256" key="4">
    <source>
        <dbReference type="ARBA" id="ARBA00022431"/>
    </source>
</evidence>
<dbReference type="GeneID" id="80544041"/>
<feature type="domain" description="Phospholipase A2-like" evidence="18">
    <location>
        <begin position="93"/>
        <end position="158"/>
    </location>
</feature>
<feature type="compositionally biased region" description="Gly residues" evidence="15">
    <location>
        <begin position="222"/>
        <end position="234"/>
    </location>
</feature>
<dbReference type="InterPro" id="IPR013607">
    <property type="entry name" value="Phospholipase_A2-like"/>
</dbReference>
<protein>
    <recommendedName>
        <fullName evidence="3">Capsid protein VP1</fullName>
    </recommendedName>
    <alternativeName>
        <fullName evidence="14">Coat protein VP1</fullName>
    </alternativeName>
</protein>
<dbReference type="EMBL" id="MW814911">
    <property type="protein sequence ID" value="QXQ21752.1"/>
    <property type="molecule type" value="Genomic_DNA"/>
</dbReference>
<dbReference type="GO" id="GO:0039615">
    <property type="term" value="C:T=1 icosahedral viral capsid"/>
    <property type="evidence" value="ECO:0007669"/>
    <property type="project" value="UniProtKB-KW"/>
</dbReference>
<comment type="subcellular location">
    <subcellularLocation>
        <location evidence="1">Virion</location>
    </subcellularLocation>
</comment>
<evidence type="ECO:0000256" key="11">
    <source>
        <dbReference type="ARBA" id="ARBA00022844"/>
    </source>
</evidence>
<feature type="compositionally biased region" description="Basic residues" evidence="15">
    <location>
        <begin position="200"/>
        <end position="211"/>
    </location>
</feature>
<keyword evidence="9" id="KW-1173">Viral penetration via permeabilization of host membrane</keyword>
<feature type="region of interest" description="Disordered" evidence="15">
    <location>
        <begin position="166"/>
        <end position="262"/>
    </location>
</feature>